<dbReference type="InterPro" id="IPR027469">
    <property type="entry name" value="Cation_efflux_TMD_sf"/>
</dbReference>
<protein>
    <submittedName>
        <fullName evidence="8">Predicted Co/Zn/Cd cation transporter, cation efflux family</fullName>
    </submittedName>
</protein>
<comment type="subcellular location">
    <subcellularLocation>
        <location evidence="1">Membrane</location>
        <topology evidence="1">Multi-pass membrane protein</topology>
    </subcellularLocation>
</comment>
<dbReference type="EMBL" id="FOUY01000036">
    <property type="protein sequence ID" value="SFO20983.1"/>
    <property type="molecule type" value="Genomic_DNA"/>
</dbReference>
<feature type="transmembrane region" description="Helical" evidence="6">
    <location>
        <begin position="157"/>
        <end position="176"/>
    </location>
</feature>
<gene>
    <name evidence="8" type="ORF">SAMN05216207_103662</name>
</gene>
<evidence type="ECO:0000313" key="8">
    <source>
        <dbReference type="EMBL" id="SFO20983.1"/>
    </source>
</evidence>
<feature type="transmembrane region" description="Helical" evidence="6">
    <location>
        <begin position="188"/>
        <end position="206"/>
    </location>
</feature>
<dbReference type="GO" id="GO:0015341">
    <property type="term" value="F:zinc efflux antiporter activity"/>
    <property type="evidence" value="ECO:0007669"/>
    <property type="project" value="TreeGrafter"/>
</dbReference>
<dbReference type="OrthoDB" id="2388015at2"/>
<dbReference type="Proteomes" id="UP000199614">
    <property type="component" value="Unassembled WGS sequence"/>
</dbReference>
<evidence type="ECO:0000256" key="5">
    <source>
        <dbReference type="ARBA" id="ARBA00023136"/>
    </source>
</evidence>
<dbReference type="GO" id="GO:0015086">
    <property type="term" value="F:cadmium ion transmembrane transporter activity"/>
    <property type="evidence" value="ECO:0007669"/>
    <property type="project" value="TreeGrafter"/>
</dbReference>
<feature type="transmembrane region" description="Helical" evidence="6">
    <location>
        <begin position="42"/>
        <end position="63"/>
    </location>
</feature>
<evidence type="ECO:0000256" key="3">
    <source>
        <dbReference type="ARBA" id="ARBA00022692"/>
    </source>
</evidence>
<evidence type="ECO:0000259" key="7">
    <source>
        <dbReference type="Pfam" id="PF01545"/>
    </source>
</evidence>
<dbReference type="GO" id="GO:0015093">
    <property type="term" value="F:ferrous iron transmembrane transporter activity"/>
    <property type="evidence" value="ECO:0007669"/>
    <property type="project" value="TreeGrafter"/>
</dbReference>
<dbReference type="PANTHER" id="PTHR43840">
    <property type="entry name" value="MITOCHONDRIAL METAL TRANSPORTER 1-RELATED"/>
    <property type="match status" value="1"/>
</dbReference>
<dbReference type="Gene3D" id="1.20.1510.10">
    <property type="entry name" value="Cation efflux protein transmembrane domain"/>
    <property type="match status" value="1"/>
</dbReference>
<reference evidence="8 9" key="1">
    <citation type="submission" date="2016-10" db="EMBL/GenBank/DDBJ databases">
        <authorList>
            <person name="de Groot N.N."/>
        </authorList>
    </citation>
    <scope>NUCLEOTIDE SEQUENCE [LARGE SCALE GENOMIC DNA]</scope>
    <source>
        <strain evidence="8 9">CGMCC 4.1877</strain>
    </source>
</reference>
<accession>A0A1I5FBE8</accession>
<proteinExistence type="predicted"/>
<feature type="transmembrane region" description="Helical" evidence="6">
    <location>
        <begin position="84"/>
        <end position="110"/>
    </location>
</feature>
<feature type="transmembrane region" description="Helical" evidence="6">
    <location>
        <begin position="116"/>
        <end position="137"/>
    </location>
</feature>
<evidence type="ECO:0000313" key="9">
    <source>
        <dbReference type="Proteomes" id="UP000199614"/>
    </source>
</evidence>
<organism evidence="8 9">
    <name type="scientific">Pseudonocardia ammonioxydans</name>
    <dbReference type="NCBI Taxonomy" id="260086"/>
    <lineage>
        <taxon>Bacteria</taxon>
        <taxon>Bacillati</taxon>
        <taxon>Actinomycetota</taxon>
        <taxon>Actinomycetes</taxon>
        <taxon>Pseudonocardiales</taxon>
        <taxon>Pseudonocardiaceae</taxon>
        <taxon>Pseudonocardia</taxon>
    </lineage>
</organism>
<keyword evidence="9" id="KW-1185">Reference proteome</keyword>
<keyword evidence="5 6" id="KW-0472">Membrane</keyword>
<feature type="domain" description="Cation efflux protein transmembrane" evidence="7">
    <location>
        <begin position="9"/>
        <end position="215"/>
    </location>
</feature>
<dbReference type="AlphaFoldDB" id="A0A1I5FBE8"/>
<dbReference type="Pfam" id="PF01545">
    <property type="entry name" value="Cation_efflux"/>
    <property type="match status" value="1"/>
</dbReference>
<feature type="transmembrane region" description="Helical" evidence="6">
    <location>
        <begin position="12"/>
        <end position="36"/>
    </location>
</feature>
<dbReference type="PANTHER" id="PTHR43840:SF15">
    <property type="entry name" value="MITOCHONDRIAL METAL TRANSPORTER 1-RELATED"/>
    <property type="match status" value="1"/>
</dbReference>
<sequence length="304" mass="32219">MRTEQQALRVSFVAILAFCALGITFGLVSGSGAIVFDGVVSLVDAAMSVVSIVVAGLIARSTADGLSTATTRRFTMGFWHFEPMVLAVNALLLLAVAAYAVVQSVATILAGGRDVAFGPALVYAVLVLVLTTTVGLVEHRANRRIGSALVAMDVKGWLVSGAVTGALLVAFAVALLLEGTSGEWLRPYVDPAVLMVVALALLPVPIPTLRRAVAEIALVTPPELREEADRAAAEVEAAEGFAGHRVYVARVGRARQVEMVFHVPAGLPARPLEDWDRIRAGVEERLGRGEPDAWITVSFTTRWE</sequence>
<dbReference type="RefSeq" id="WP_093351566.1">
    <property type="nucleotide sequence ID" value="NZ_FOUY01000036.1"/>
</dbReference>
<evidence type="ECO:0000256" key="6">
    <source>
        <dbReference type="SAM" id="Phobius"/>
    </source>
</evidence>
<dbReference type="InterPro" id="IPR050291">
    <property type="entry name" value="CDF_Transporter"/>
</dbReference>
<keyword evidence="3 6" id="KW-0812">Transmembrane</keyword>
<dbReference type="GO" id="GO:0006882">
    <property type="term" value="P:intracellular zinc ion homeostasis"/>
    <property type="evidence" value="ECO:0007669"/>
    <property type="project" value="TreeGrafter"/>
</dbReference>
<evidence type="ECO:0000256" key="2">
    <source>
        <dbReference type="ARBA" id="ARBA00022448"/>
    </source>
</evidence>
<name>A0A1I5FBE8_PSUAM</name>
<evidence type="ECO:0000256" key="4">
    <source>
        <dbReference type="ARBA" id="ARBA00022989"/>
    </source>
</evidence>
<keyword evidence="2" id="KW-0813">Transport</keyword>
<evidence type="ECO:0000256" key="1">
    <source>
        <dbReference type="ARBA" id="ARBA00004141"/>
    </source>
</evidence>
<dbReference type="SUPFAM" id="SSF161111">
    <property type="entry name" value="Cation efflux protein transmembrane domain-like"/>
    <property type="match status" value="1"/>
</dbReference>
<dbReference type="InterPro" id="IPR058533">
    <property type="entry name" value="Cation_efflux_TM"/>
</dbReference>
<keyword evidence="4 6" id="KW-1133">Transmembrane helix</keyword>
<dbReference type="GO" id="GO:0005886">
    <property type="term" value="C:plasma membrane"/>
    <property type="evidence" value="ECO:0007669"/>
    <property type="project" value="TreeGrafter"/>
</dbReference>